<evidence type="ECO:0000313" key="2">
    <source>
        <dbReference type="Proteomes" id="UP001164539"/>
    </source>
</evidence>
<accession>A0ACC1X9H0</accession>
<organism evidence="1 2">
    <name type="scientific">Melia azedarach</name>
    <name type="common">Chinaberry tree</name>
    <dbReference type="NCBI Taxonomy" id="155640"/>
    <lineage>
        <taxon>Eukaryota</taxon>
        <taxon>Viridiplantae</taxon>
        <taxon>Streptophyta</taxon>
        <taxon>Embryophyta</taxon>
        <taxon>Tracheophyta</taxon>
        <taxon>Spermatophyta</taxon>
        <taxon>Magnoliopsida</taxon>
        <taxon>eudicotyledons</taxon>
        <taxon>Gunneridae</taxon>
        <taxon>Pentapetalae</taxon>
        <taxon>rosids</taxon>
        <taxon>malvids</taxon>
        <taxon>Sapindales</taxon>
        <taxon>Meliaceae</taxon>
        <taxon>Melia</taxon>
    </lineage>
</organism>
<dbReference type="Proteomes" id="UP001164539">
    <property type="component" value="Chromosome 10"/>
</dbReference>
<keyword evidence="2" id="KW-1185">Reference proteome</keyword>
<proteinExistence type="predicted"/>
<reference evidence="1 2" key="1">
    <citation type="journal article" date="2023" name="Science">
        <title>Complex scaffold remodeling in plant triterpene biosynthesis.</title>
        <authorList>
            <person name="De La Pena R."/>
            <person name="Hodgson H."/>
            <person name="Liu J.C."/>
            <person name="Stephenson M.J."/>
            <person name="Martin A.C."/>
            <person name="Owen C."/>
            <person name="Harkess A."/>
            <person name="Leebens-Mack J."/>
            <person name="Jimenez L.E."/>
            <person name="Osbourn A."/>
            <person name="Sattely E.S."/>
        </authorList>
    </citation>
    <scope>NUCLEOTIDE SEQUENCE [LARGE SCALE GENOMIC DNA]</scope>
    <source>
        <strain evidence="2">cv. JPN11</strain>
        <tissue evidence="1">Leaf</tissue>
    </source>
</reference>
<name>A0ACC1X9H0_MELAZ</name>
<evidence type="ECO:0000313" key="1">
    <source>
        <dbReference type="EMBL" id="KAJ4707979.1"/>
    </source>
</evidence>
<protein>
    <submittedName>
        <fullName evidence="1">Uncharacterized protein</fullName>
    </submittedName>
</protein>
<dbReference type="EMBL" id="CM051403">
    <property type="protein sequence ID" value="KAJ4707979.1"/>
    <property type="molecule type" value="Genomic_DNA"/>
</dbReference>
<comment type="caution">
    <text evidence="1">The sequence shown here is derived from an EMBL/GenBank/DDBJ whole genome shotgun (WGS) entry which is preliminary data.</text>
</comment>
<sequence length="81" mass="8992">MVLGQPVVVSLFSNLLSAFASVWVDQCFLGNFMYHPAATAISAGNKLVYIGLESEARVYSCYDAVYAPLSLQESNEFRFHH</sequence>
<gene>
    <name evidence="1" type="ORF">OWV82_018010</name>
</gene>